<organism evidence="1">
    <name type="scientific">uncultured Desulfobacterium sp</name>
    <dbReference type="NCBI Taxonomy" id="201089"/>
    <lineage>
        <taxon>Bacteria</taxon>
        <taxon>Pseudomonadati</taxon>
        <taxon>Thermodesulfobacteriota</taxon>
        <taxon>Desulfobacteria</taxon>
        <taxon>Desulfobacterales</taxon>
        <taxon>Desulfobacteriaceae</taxon>
        <taxon>Desulfobacterium</taxon>
        <taxon>environmental samples</taxon>
    </lineage>
</organism>
<proteinExistence type="predicted"/>
<dbReference type="InterPro" id="IPR010752">
    <property type="entry name" value="DUF1329"/>
</dbReference>
<gene>
    <name evidence="1" type="ORF">PITCH_A1100005</name>
</gene>
<sequence length="440" mass="50417">MRDQNINISSGLWLFLTAFLLIFYFPGTLKGAGIPSIEDVIEEKAQVPRIEELTDGKVKEGDLINKDNMDLVKEYLTPGVAEAIRQGMVLIMRPQLPVDKIVPKFFIELTKKNDGKAIIDENGTVYYEKMGTPWPGGCPFTRPKNALEAMANTKYGWVLDDVRQYPNILVFNSSDGKDYKTLYMDHLYVNCNCRHLVPPFGTYPGYEDVMFKRISVTTSPLALKGLGQFTVRHYDDAKKYDAGFAYLPAFKRTVRISATTWQDNIGGSDWTFGDGGILQEPYSDWDFKSATLKYMLMPEPDPPFPYIKKDATLDSRLQFDVGRKFGRLGWAIWPVYEVEAIPKIKHIYGKKVFYVNTWPYWPATWEINLSDSYDRQMKLWKVSWMCRAVLSYKDMSFVSTSSGPMHDLQTGHSSTFWFIQEVTELKPDDVTLTTLLQAGR</sequence>
<evidence type="ECO:0008006" key="2">
    <source>
        <dbReference type="Google" id="ProtNLM"/>
    </source>
</evidence>
<evidence type="ECO:0000313" key="1">
    <source>
        <dbReference type="EMBL" id="SPD71906.1"/>
    </source>
</evidence>
<dbReference type="Gene3D" id="2.50.20.10">
    <property type="entry name" value="Lipoprotein localisation LolA/LolB/LppX"/>
    <property type="match status" value="1"/>
</dbReference>
<dbReference type="CDD" id="cd16329">
    <property type="entry name" value="LolA_like"/>
    <property type="match status" value="1"/>
</dbReference>
<protein>
    <recommendedName>
        <fullName evidence="2">DUF1329 domain-containing protein</fullName>
    </recommendedName>
</protein>
<dbReference type="AlphaFoldDB" id="A0A445MR34"/>
<reference evidence="1" key="1">
    <citation type="submission" date="2018-01" db="EMBL/GenBank/DDBJ databases">
        <authorList>
            <person name="Regsiter A."/>
            <person name="William W."/>
        </authorList>
    </citation>
    <scope>NUCLEOTIDE SEQUENCE</scope>
    <source>
        <strain evidence="1">TRIP AH-1</strain>
    </source>
</reference>
<dbReference type="EMBL" id="OJIN01000014">
    <property type="protein sequence ID" value="SPD71906.1"/>
    <property type="molecule type" value="Genomic_DNA"/>
</dbReference>
<dbReference type="Pfam" id="PF07044">
    <property type="entry name" value="DUF1329"/>
    <property type="match status" value="1"/>
</dbReference>
<accession>A0A445MR34</accession>
<name>A0A445MR34_9BACT</name>